<name>A0A077Y3M5_PLAYE</name>
<evidence type="ECO:0000313" key="5">
    <source>
        <dbReference type="Proteomes" id="UP000072874"/>
    </source>
</evidence>
<proteinExistence type="predicted"/>
<dbReference type="OMA" id="VNDRRIY"/>
<evidence type="ECO:0000256" key="1">
    <source>
        <dbReference type="SAM" id="Coils"/>
    </source>
</evidence>
<dbReference type="Proteomes" id="UP000072904">
    <property type="component" value="Chromosome 2"/>
</dbReference>
<protein>
    <submittedName>
        <fullName evidence="3">Fam-b protein</fullName>
    </submittedName>
</protein>
<dbReference type="VEuPathDB" id="PlasmoDB:Py17XNL_000202732"/>
<evidence type="ECO:0000256" key="2">
    <source>
        <dbReference type="SAM" id="Phobius"/>
    </source>
</evidence>
<dbReference type="AlphaFoldDB" id="A0A077Y3M5"/>
<reference evidence="4" key="2">
    <citation type="submission" date="2014-05" db="EMBL/GenBank/DDBJ databases">
        <authorList>
            <person name="Aslett M.A."/>
            <person name="De Silva N."/>
        </authorList>
    </citation>
    <scope>NUCLEOTIDE SEQUENCE</scope>
    <source>
        <strain evidence="4">17X</strain>
    </source>
</reference>
<feature type="coiled-coil region" evidence="1">
    <location>
        <begin position="108"/>
        <end position="135"/>
    </location>
</feature>
<dbReference type="InterPro" id="IPR006484">
    <property type="entry name" value="PYST_B"/>
</dbReference>
<accession>A0A077Y3M5</accession>
<dbReference type="EMBL" id="LM993656">
    <property type="protein sequence ID" value="VTZ71830.1"/>
    <property type="molecule type" value="Genomic_DNA"/>
</dbReference>
<dbReference type="EMBL" id="LK934630">
    <property type="protein sequence ID" value="CDU16180.1"/>
    <property type="molecule type" value="Genomic_DNA"/>
</dbReference>
<keyword evidence="2" id="KW-0812">Transmembrane</keyword>
<organism evidence="3 6">
    <name type="scientific">Plasmodium yoelii</name>
    <dbReference type="NCBI Taxonomy" id="5861"/>
    <lineage>
        <taxon>Eukaryota</taxon>
        <taxon>Sar</taxon>
        <taxon>Alveolata</taxon>
        <taxon>Apicomplexa</taxon>
        <taxon>Aconoidasida</taxon>
        <taxon>Haemosporida</taxon>
        <taxon>Plasmodiidae</taxon>
        <taxon>Plasmodium</taxon>
        <taxon>Plasmodium (Vinckeia)</taxon>
    </lineage>
</organism>
<evidence type="ECO:0000313" key="3">
    <source>
        <dbReference type="EMBL" id="CDU16180.1"/>
    </source>
</evidence>
<dbReference type="Proteomes" id="UP000072874">
    <property type="component" value="Chromosome 2"/>
</dbReference>
<keyword evidence="2" id="KW-1133">Transmembrane helix</keyword>
<evidence type="ECO:0000313" key="6">
    <source>
        <dbReference type="Proteomes" id="UP000072904"/>
    </source>
</evidence>
<keyword evidence="2" id="KW-0472">Membrane</keyword>
<gene>
    <name evidence="4" type="ORF">PY17X_0216800</name>
    <name evidence="3" type="ORF">PYYM_0218300</name>
</gene>
<feature type="transmembrane region" description="Helical" evidence="2">
    <location>
        <begin position="216"/>
        <end position="234"/>
    </location>
</feature>
<dbReference type="KEGG" id="pyo:PY17X_0216800"/>
<reference evidence="5 6" key="1">
    <citation type="journal article" date="2014" name="BMC Biol.">
        <title>A comprehensive evaluation of rodent malaria parasite genomes and gene expression.</title>
        <authorList>
            <person name="Otto T.D."/>
            <person name="Bohme U."/>
            <person name="Jackson A.P."/>
            <person name="Hunt M."/>
            <person name="Franke-Fayard B."/>
            <person name="Hoeijmakers W.A."/>
            <person name="Religa A.A."/>
            <person name="Robertson L."/>
            <person name="Sanders M."/>
            <person name="Ogun S.A."/>
            <person name="Cunningham D."/>
            <person name="Erhart A."/>
            <person name="Billker O."/>
            <person name="Khan S.M."/>
            <person name="Stunnenberg H.G."/>
            <person name="Langhorne J."/>
            <person name="Holder A.A."/>
            <person name="Waters A.P."/>
            <person name="Newbold C.I."/>
            <person name="Pain A."/>
            <person name="Berriman M."/>
            <person name="Janse C.J."/>
        </authorList>
    </citation>
    <scope>NUCLEOTIDE SEQUENCE [LARGE SCALE GENOMIC DNA]</scope>
    <source>
        <strain evidence="4 5">17X</strain>
        <strain evidence="3 6">YM</strain>
    </source>
</reference>
<reference evidence="4" key="4">
    <citation type="submission" date="2019-05" db="EMBL/GenBank/DDBJ databases">
        <authorList>
            <consortium name="Pathogen Informatics"/>
        </authorList>
    </citation>
    <scope>NUCLEOTIDE SEQUENCE</scope>
    <source>
        <strain evidence="4">17X</strain>
    </source>
</reference>
<sequence>MRVSILKYVHLSIVICSFEYAKNELRYVNERSIYLERNVINFRNNRILADADNQFDVNEFYKSTLSLASQLSDCIEDNKEIKHLRNIIDSHLNKHKESNISLDLKNIDSKTIELINELRKELEELKKQVANIMNNELAIQPINDKIIVNKDENSSVSEQEDFKQLENSENNEIEPSNRYMKFKSNIKLKKEVIKPIVSCLGFIILLFLLLPGPLCLIILFIPSVLGICLLFLKFNKHSTKLRKILK</sequence>
<dbReference type="GeneID" id="34859592"/>
<dbReference type="VEuPathDB" id="PlasmoDB:PY04210"/>
<reference evidence="3" key="3">
    <citation type="submission" date="2014-05" db="EMBL/GenBank/DDBJ databases">
        <authorList>
            <person name="Aslett A.Martin."/>
            <person name="De Silva Nishadi"/>
        </authorList>
    </citation>
    <scope>NUCLEOTIDE SEQUENCE</scope>
    <source>
        <strain evidence="3">YM</strain>
    </source>
</reference>
<evidence type="ECO:0000313" key="4">
    <source>
        <dbReference type="EMBL" id="VTZ71830.1"/>
    </source>
</evidence>
<dbReference type="Pfam" id="PF09592">
    <property type="entry name" value="DUF2031"/>
    <property type="match status" value="1"/>
</dbReference>
<dbReference type="NCBIfam" id="TIGR01597">
    <property type="entry name" value="PYST-B"/>
    <property type="match status" value="1"/>
</dbReference>
<dbReference type="RefSeq" id="XP_022811399.1">
    <property type="nucleotide sequence ID" value="XM_022958000.1"/>
</dbReference>
<dbReference type="VEuPathDB" id="PlasmoDB:PY17X_0216800"/>
<dbReference type="VEuPathDB" id="PlasmoDB:PYYM_0218300"/>
<keyword evidence="1" id="KW-0175">Coiled coil</keyword>